<keyword evidence="3" id="KW-0964">Secreted</keyword>
<evidence type="ECO:0000256" key="5">
    <source>
        <dbReference type="ARBA" id="ARBA00023180"/>
    </source>
</evidence>
<dbReference type="Proteomes" id="UP001295684">
    <property type="component" value="Unassembled WGS sequence"/>
</dbReference>
<keyword evidence="6" id="KW-0472">Membrane</keyword>
<keyword evidence="6" id="KW-0812">Transmembrane</keyword>
<dbReference type="GO" id="GO:0005576">
    <property type="term" value="C:extracellular region"/>
    <property type="evidence" value="ECO:0007669"/>
    <property type="project" value="UniProtKB-SubCell"/>
</dbReference>
<name>A0AAD1Y649_EUPCR</name>
<dbReference type="EMBL" id="CAMPGE010027706">
    <property type="protein sequence ID" value="CAI2385317.1"/>
    <property type="molecule type" value="Genomic_DNA"/>
</dbReference>
<dbReference type="InterPro" id="IPR031420">
    <property type="entry name" value="UPF0669"/>
</dbReference>
<sequence>MAKFSCREARAAIFGSRVSQKAFLVFLAIAMMTSMAQETINHIPLKADGTEIENSIEGRGAHHYKVKIDQNYEHGMDLVLSVRATGAKSDPDLFISTTEEAPTSRASSEYSCSTVGDDICTIPSSAISPGTVFYVTTNCYKACGYTISADLLKEVPIGIKKDHFIIAKSGEKRIFTFKNTHEGVKDIYIIAQTIDSAARMRMYVKDGEESVPTTNDMSSSDVWKDGIVLKITNFTAVKVQQDQTYKILFEADEDLSATLRVDLVYKDREIFEGKTYEDFLYHRDSSCYKYKVKSTDKTLRIGVYSFSGNPDIYATSEIGDLNNLEKYDFKSTEPSDDVLVITPEDRKQVGQMKGWYYICVTGHGLTSYRLRVAESNQEYFLEDGIAETNEIKTDQDMTFYYTDDSLVRDLNITFILSTHGGPIPKMYVKFCGRKTEEQCKIFNKDDFEVQKSTLAHGEQYSFITHHGKNCGSGNNDNETPCMYAILVSSPKTMMEKVSHFSLVAHHNETSHLRLREGIAMENIVENHQFKYFRFIQRDSSVTNVTFTLKSHHGDADMYVSTVDKYPDGDHFEKKSERSSRFADEVTFSKTQGKGSLLGVYYIGVKGLEYTSFSLRASLKREGEEEDKKTIVPILLREGVTHNEFLHGENDSKYFRFKTSMDENSLADIRITLTASSGDYSYYVKSGSLPKPTYYDYASLDGSDIMMKKTDEKFKPKGIKYILVVPNHKVGPFPQRGRFSIKYSTGHGLQPIKQNTPVHGTVKIGEYDYFRYHSLTKVDQLTVSLTPLSGESDLVVSTDPSNDSPTMKNSSYHSSKVGKDSILIDGRDLFESNPSCDPKETARTGENPCEIYIGVYCADSTYSINERAKDSCSFSLKVYSNKGAGHLLHDGTPQKDHVKETEIMTYYMPLDKSKENLYITANAEVGDIKLYAIFADHSTNAFKVLKPSTDDYVKASTDVGHSQMIHFTRKEVKKDCEDFEECMVVISVEGKGSVQFNEYSITAYNHLRRLIPNSPTYAVINKGQMGYFTYKSYCEDCTIFLSAATFAIDSDIDMYLNIGSDKDLPTPDSYDIKRDEWFTEHIELDSQSEYFKKKGIETMQNTILIGIYAKEDSIVYVDAEESKGKVKSLTHGKGVLIDQKGNELRMFQYIHKGDDSLKFELTGLHGEVVMRVNCYDPHQLDSPMNAYIPTDDKTSKWRVNSMEKTAITIENEDENYCKNGVYLATVNSNPQGAKYTIEVQKGETFITKTLKIGVPVKDQIAFDHEKQYMFVLDKKKPFRITSSIYAGKISFMIGDKKDFKSPIMTSKDGQIVVDDVDIGYFKARENIYVRVKGDFDHSEFILVATHDDSYSIIADGYTQTYTIDMDNKDGLKLMYYPPNIDHELKIQVNGFTDSAFFYVGYKKEYLRDIRRDHLSFPNQDLSKVSDWLKKNWNPSERTYVKQETIKSDHDNPHVILLVIIPENVDKENLKDHDSVQVSVNINSHKMNILAANIPQEVTLSTEIDDYSYFKFFVNGRKDIEINLTPCMCMTEMFIFKSYENAVHHSGSIQRSSTMVNGIKSVILTQASGPYFVKVKSDPLKEWEESRNSVEYCAFQMVFYDLDHPNSKYSLRNYYPQDEGRIEYDWPQHAHLHLKWGHILKEGKFSTEEFLTIGTMLAFKERSIFTNSLCGLRHHRARHEPLYEEFGLYNQEKTFDLNQYPAIENERYVTFYFYASVNRDKAAVLFQPLTVSINVGWLGGVPWFIIFFAMLIIAALAYAVYYYKNKADTTQGKLDYEMNDIRNVARVPYADDTAENRSLT</sequence>
<reference evidence="7" key="1">
    <citation type="submission" date="2023-07" db="EMBL/GenBank/DDBJ databases">
        <authorList>
            <consortium name="AG Swart"/>
            <person name="Singh M."/>
            <person name="Singh A."/>
            <person name="Seah K."/>
            <person name="Emmerich C."/>
        </authorList>
    </citation>
    <scope>NUCLEOTIDE SEQUENCE</scope>
    <source>
        <strain evidence="7">DP1</strain>
    </source>
</reference>
<keyword evidence="6" id="KW-1133">Transmembrane helix</keyword>
<dbReference type="PANTHER" id="PTHR31703:SF2">
    <property type="entry name" value="UPF0669 PROTEIN C6ORF120"/>
    <property type="match status" value="1"/>
</dbReference>
<evidence type="ECO:0000313" key="7">
    <source>
        <dbReference type="EMBL" id="CAI2385317.1"/>
    </source>
</evidence>
<protein>
    <submittedName>
        <fullName evidence="7">Uncharacterized protein</fullName>
    </submittedName>
</protein>
<comment type="caution">
    <text evidence="7">The sequence shown here is derived from an EMBL/GenBank/DDBJ whole genome shotgun (WGS) entry which is preliminary data.</text>
</comment>
<organism evidence="7 8">
    <name type="scientific">Euplotes crassus</name>
    <dbReference type="NCBI Taxonomy" id="5936"/>
    <lineage>
        <taxon>Eukaryota</taxon>
        <taxon>Sar</taxon>
        <taxon>Alveolata</taxon>
        <taxon>Ciliophora</taxon>
        <taxon>Intramacronucleata</taxon>
        <taxon>Spirotrichea</taxon>
        <taxon>Hypotrichia</taxon>
        <taxon>Euplotida</taxon>
        <taxon>Euplotidae</taxon>
        <taxon>Moneuplotes</taxon>
    </lineage>
</organism>
<evidence type="ECO:0000256" key="3">
    <source>
        <dbReference type="ARBA" id="ARBA00022525"/>
    </source>
</evidence>
<evidence type="ECO:0000256" key="6">
    <source>
        <dbReference type="SAM" id="Phobius"/>
    </source>
</evidence>
<dbReference type="PANTHER" id="PTHR31703">
    <property type="entry name" value="UPF0669 PROTEIN C6ORF120"/>
    <property type="match status" value="1"/>
</dbReference>
<evidence type="ECO:0000313" key="8">
    <source>
        <dbReference type="Proteomes" id="UP001295684"/>
    </source>
</evidence>
<comment type="subcellular location">
    <subcellularLocation>
        <location evidence="1">Secreted</location>
    </subcellularLocation>
</comment>
<comment type="similarity">
    <text evidence="2">Belongs to the UPF0669 family.</text>
</comment>
<evidence type="ECO:0000256" key="1">
    <source>
        <dbReference type="ARBA" id="ARBA00004613"/>
    </source>
</evidence>
<evidence type="ECO:0000256" key="2">
    <source>
        <dbReference type="ARBA" id="ARBA00008960"/>
    </source>
</evidence>
<evidence type="ECO:0000256" key="4">
    <source>
        <dbReference type="ARBA" id="ARBA00022729"/>
    </source>
</evidence>
<accession>A0AAD1Y649</accession>
<gene>
    <name evidence="7" type="ORF">ECRASSUSDP1_LOCUS26873</name>
</gene>
<keyword evidence="5" id="KW-0325">Glycoprotein</keyword>
<dbReference type="Gene3D" id="2.60.120.380">
    <property type="match status" value="1"/>
</dbReference>
<feature type="transmembrane region" description="Helical" evidence="6">
    <location>
        <begin position="1739"/>
        <end position="1761"/>
    </location>
</feature>
<proteinExistence type="inferred from homology"/>
<keyword evidence="8" id="KW-1185">Reference proteome</keyword>
<keyword evidence="4" id="KW-0732">Signal</keyword>